<evidence type="ECO:0000256" key="1">
    <source>
        <dbReference type="SAM" id="Coils"/>
    </source>
</evidence>
<reference evidence="2" key="1">
    <citation type="submission" date="2021-01" db="EMBL/GenBank/DDBJ databases">
        <authorList>
            <person name="Corre E."/>
            <person name="Pelletier E."/>
            <person name="Niang G."/>
            <person name="Scheremetjew M."/>
            <person name="Finn R."/>
            <person name="Kale V."/>
            <person name="Holt S."/>
            <person name="Cochrane G."/>
            <person name="Meng A."/>
            <person name="Brown T."/>
            <person name="Cohen L."/>
        </authorList>
    </citation>
    <scope>NUCLEOTIDE SEQUENCE</scope>
    <source>
        <strain evidence="2">CCMP826</strain>
    </source>
</reference>
<accession>A0A7S2I0P3</accession>
<dbReference type="AlphaFoldDB" id="A0A7S2I0P3"/>
<evidence type="ECO:0000313" key="2">
    <source>
        <dbReference type="EMBL" id="CAD9505880.1"/>
    </source>
</evidence>
<feature type="coiled-coil region" evidence="1">
    <location>
        <begin position="4"/>
        <end position="63"/>
    </location>
</feature>
<protein>
    <submittedName>
        <fullName evidence="2">Uncharacterized protein</fullName>
    </submittedName>
</protein>
<organism evidence="2">
    <name type="scientific">Helicotheca tamesis</name>
    <dbReference type="NCBI Taxonomy" id="374047"/>
    <lineage>
        <taxon>Eukaryota</taxon>
        <taxon>Sar</taxon>
        <taxon>Stramenopiles</taxon>
        <taxon>Ochrophyta</taxon>
        <taxon>Bacillariophyta</taxon>
        <taxon>Mediophyceae</taxon>
        <taxon>Lithodesmiophycidae</taxon>
        <taxon>Lithodesmiales</taxon>
        <taxon>Lithodesmiaceae</taxon>
        <taxon>Helicotheca</taxon>
    </lineage>
</organism>
<keyword evidence="1" id="KW-0175">Coiled coil</keyword>
<gene>
    <name evidence="2" type="ORF">HTAM1171_LOCUS8865</name>
</gene>
<sequence>MPSVSELEYELEKLRQSTKRALEASWEDIERMQKELTSKDDQIHCLLKENHTQDNRIAKLEQELSKLRRPINGEDCNDLADPSNDLSAAENSLIMAASLRFSKRSKSAASTASSSCANNVGSFIKKCSSMLVDQSDQRTEVENDFMNQLGVMEQDKKIAVNELKLKLQQREAAIDTLEKVVTLRDETVFSLREENERLKGEIEKAACPPKCVKRRRPEIDRIQRNLSNVIIPCTNTAPRTQNRYNEFRVELSTDPLFFSKKSDSMFHSTNTVKRHSEPKSPYFASDKQKRVENAYPMKIVHVF</sequence>
<name>A0A7S2I0P3_9STRA</name>
<proteinExistence type="predicted"/>
<dbReference type="EMBL" id="HBGV01014457">
    <property type="protein sequence ID" value="CAD9505880.1"/>
    <property type="molecule type" value="Transcribed_RNA"/>
</dbReference>